<evidence type="ECO:0000313" key="4">
    <source>
        <dbReference type="EMBL" id="GEJ58858.1"/>
    </source>
</evidence>
<sequence>MAGTGWRFGAYELDLARRELRVEGEPRPLQPQVFAVLAYLVRNRHRVVPKDEILRELWPDAVVTDASLQRAVSLARRAFRPADRGLLRTHARQGYRFVGELAEVDPDPADAAAEAPPKYVRSGDVHIAYRTVGRGPLDIVLVLGWALGMRTALELRGVSDLVRTLSARARVLLFDKRGTGASDRVKALPQLPQRVEDLEAVLDAVRSPGAVLVGFSEGGPLALTFAVTRPIRVRGLALVGAFARMSAAPDHAAGWSDVEVATLRAYIASGWGSGATMRAFVPARHLTPPLRAWAARAEQEGASPGAALELLEMNIGIDVRPLLPRVRTPSVVLHATGDRVVRVGNGRALAAAIPGARLVEPPGEDHAFLFGGRPTLERELVALLERAAARPHAALT</sequence>
<dbReference type="InterPro" id="IPR029058">
    <property type="entry name" value="AB_hydrolase_fold"/>
</dbReference>
<dbReference type="RefSeq" id="WP_176067793.1">
    <property type="nucleotide sequence ID" value="NZ_BJTG01000009.1"/>
</dbReference>
<dbReference type="PRINTS" id="PR00111">
    <property type="entry name" value="ABHYDROLASE"/>
</dbReference>
<feature type="domain" description="OmpR/PhoB-type" evidence="3">
    <location>
        <begin position="3"/>
        <end position="99"/>
    </location>
</feature>
<reference evidence="5" key="1">
    <citation type="journal article" date="2020" name="Appl. Environ. Microbiol.">
        <title>Diazotrophic Anaeromyxobacter Isolates from Soils.</title>
        <authorList>
            <person name="Masuda Y."/>
            <person name="Yamanaka H."/>
            <person name="Xu Z.X."/>
            <person name="Shiratori Y."/>
            <person name="Aono T."/>
            <person name="Amachi S."/>
            <person name="Senoo K."/>
            <person name="Itoh H."/>
        </authorList>
    </citation>
    <scope>NUCLEOTIDE SEQUENCE [LARGE SCALE GENOMIC DNA]</scope>
    <source>
        <strain evidence="5">R267</strain>
    </source>
</reference>
<dbReference type="GO" id="GO:0003677">
    <property type="term" value="F:DNA binding"/>
    <property type="evidence" value="ECO:0007669"/>
    <property type="project" value="UniProtKB-UniRule"/>
</dbReference>
<dbReference type="PANTHER" id="PTHR43433">
    <property type="entry name" value="HYDROLASE, ALPHA/BETA FOLD FAMILY PROTEIN"/>
    <property type="match status" value="1"/>
</dbReference>
<dbReference type="GO" id="GO:0000160">
    <property type="term" value="P:phosphorelay signal transduction system"/>
    <property type="evidence" value="ECO:0007669"/>
    <property type="project" value="InterPro"/>
</dbReference>
<feature type="DNA-binding region" description="OmpR/PhoB-type" evidence="2">
    <location>
        <begin position="3"/>
        <end position="99"/>
    </location>
</feature>
<dbReference type="Gene3D" id="3.40.50.1820">
    <property type="entry name" value="alpha/beta hydrolase"/>
    <property type="match status" value="1"/>
</dbReference>
<proteinExistence type="predicted"/>
<keyword evidence="1 2" id="KW-0238">DNA-binding</keyword>
<dbReference type="SMART" id="SM00862">
    <property type="entry name" value="Trans_reg_C"/>
    <property type="match status" value="1"/>
</dbReference>
<dbReference type="InterPro" id="IPR016032">
    <property type="entry name" value="Sig_transdc_resp-reg_C-effctor"/>
</dbReference>
<dbReference type="PANTHER" id="PTHR43433:SF8">
    <property type="entry name" value="BIFUNCTIONAL LIPASE_ADENYLATE CYCLASE LIPJ"/>
    <property type="match status" value="1"/>
</dbReference>
<dbReference type="SUPFAM" id="SSF53474">
    <property type="entry name" value="alpha/beta-Hydrolases"/>
    <property type="match status" value="1"/>
</dbReference>
<gene>
    <name evidence="4" type="ORF">AMYX_35990</name>
</gene>
<dbReference type="InterPro" id="IPR000073">
    <property type="entry name" value="AB_hydrolase_1"/>
</dbReference>
<dbReference type="GO" id="GO:0006355">
    <property type="term" value="P:regulation of DNA-templated transcription"/>
    <property type="evidence" value="ECO:0007669"/>
    <property type="project" value="InterPro"/>
</dbReference>
<dbReference type="EMBL" id="BJTG01000009">
    <property type="protein sequence ID" value="GEJ58858.1"/>
    <property type="molecule type" value="Genomic_DNA"/>
</dbReference>
<dbReference type="Pfam" id="PF00561">
    <property type="entry name" value="Abhydrolase_1"/>
    <property type="match status" value="1"/>
</dbReference>
<dbReference type="Proteomes" id="UP000503640">
    <property type="component" value="Unassembled WGS sequence"/>
</dbReference>
<dbReference type="SUPFAM" id="SSF46894">
    <property type="entry name" value="C-terminal effector domain of the bipartite response regulators"/>
    <property type="match status" value="1"/>
</dbReference>
<dbReference type="AlphaFoldDB" id="A0A7I9VRI3"/>
<comment type="caution">
    <text evidence="4">The sequence shown here is derived from an EMBL/GenBank/DDBJ whole genome shotgun (WGS) entry which is preliminary data.</text>
</comment>
<dbReference type="CDD" id="cd00383">
    <property type="entry name" value="trans_reg_C"/>
    <property type="match status" value="1"/>
</dbReference>
<keyword evidence="5" id="KW-1185">Reference proteome</keyword>
<evidence type="ECO:0000256" key="2">
    <source>
        <dbReference type="PROSITE-ProRule" id="PRU01091"/>
    </source>
</evidence>
<name>A0A7I9VRI3_9BACT</name>
<evidence type="ECO:0000256" key="1">
    <source>
        <dbReference type="ARBA" id="ARBA00023125"/>
    </source>
</evidence>
<evidence type="ECO:0000313" key="5">
    <source>
        <dbReference type="Proteomes" id="UP000503640"/>
    </source>
</evidence>
<accession>A0A7I9VRI3</accession>
<dbReference type="PROSITE" id="PS51755">
    <property type="entry name" value="OMPR_PHOB"/>
    <property type="match status" value="1"/>
</dbReference>
<evidence type="ECO:0000259" key="3">
    <source>
        <dbReference type="PROSITE" id="PS51755"/>
    </source>
</evidence>
<dbReference type="Gene3D" id="1.10.10.10">
    <property type="entry name" value="Winged helix-like DNA-binding domain superfamily/Winged helix DNA-binding domain"/>
    <property type="match status" value="1"/>
</dbReference>
<organism evidence="4 5">
    <name type="scientific">Anaeromyxobacter diazotrophicus</name>
    <dbReference type="NCBI Taxonomy" id="2590199"/>
    <lineage>
        <taxon>Bacteria</taxon>
        <taxon>Pseudomonadati</taxon>
        <taxon>Myxococcota</taxon>
        <taxon>Myxococcia</taxon>
        <taxon>Myxococcales</taxon>
        <taxon>Cystobacterineae</taxon>
        <taxon>Anaeromyxobacteraceae</taxon>
        <taxon>Anaeromyxobacter</taxon>
    </lineage>
</organism>
<protein>
    <recommendedName>
        <fullName evidence="3">OmpR/PhoB-type domain-containing protein</fullName>
    </recommendedName>
</protein>
<dbReference type="InterPro" id="IPR001867">
    <property type="entry name" value="OmpR/PhoB-type_DNA-bd"/>
</dbReference>
<dbReference type="InterPro" id="IPR036388">
    <property type="entry name" value="WH-like_DNA-bd_sf"/>
</dbReference>
<dbReference type="Pfam" id="PF00486">
    <property type="entry name" value="Trans_reg_C"/>
    <property type="match status" value="1"/>
</dbReference>
<dbReference type="InterPro" id="IPR050471">
    <property type="entry name" value="AB_hydrolase"/>
</dbReference>